<evidence type="ECO:0000313" key="7">
    <source>
        <dbReference type="EMBL" id="KAL3529557.1"/>
    </source>
</evidence>
<dbReference type="PANTHER" id="PTHR46548">
    <property type="entry name" value="BAH AND TFIIS DOMAIN-CONTAINING PROTEIN-RELATED"/>
    <property type="match status" value="1"/>
</dbReference>
<feature type="region of interest" description="Disordered" evidence="4">
    <location>
        <begin position="208"/>
        <end position="297"/>
    </location>
</feature>
<keyword evidence="8" id="KW-1185">Reference proteome</keyword>
<dbReference type="PANTHER" id="PTHR46548:SF1">
    <property type="entry name" value="BAH AND TFIIS DOMAIN-CONTAINING PROTEIN-RELATED"/>
    <property type="match status" value="1"/>
</dbReference>
<dbReference type="Gene3D" id="1.20.930.10">
    <property type="entry name" value="Conserved domain common to transcription factors TFIIS, elongin A, CRSP70"/>
    <property type="match status" value="1"/>
</dbReference>
<feature type="domain" description="TFIIS N-terminal" evidence="6">
    <location>
        <begin position="352"/>
        <end position="432"/>
    </location>
</feature>
<dbReference type="SMART" id="SM00439">
    <property type="entry name" value="BAH"/>
    <property type="match status" value="1"/>
</dbReference>
<dbReference type="InterPro" id="IPR001025">
    <property type="entry name" value="BAH_dom"/>
</dbReference>
<feature type="compositionally biased region" description="Basic and acidic residues" evidence="4">
    <location>
        <begin position="1606"/>
        <end position="1620"/>
    </location>
</feature>
<feature type="region of interest" description="Disordered" evidence="4">
    <location>
        <begin position="1018"/>
        <end position="1053"/>
    </location>
</feature>
<feature type="compositionally biased region" description="Polar residues" evidence="4">
    <location>
        <begin position="587"/>
        <end position="616"/>
    </location>
</feature>
<name>A0ABD3ACU5_9GENT</name>
<feature type="compositionally biased region" description="Low complexity" evidence="4">
    <location>
        <begin position="1245"/>
        <end position="1259"/>
    </location>
</feature>
<evidence type="ECO:0000259" key="6">
    <source>
        <dbReference type="PROSITE" id="PS51319"/>
    </source>
</evidence>
<feature type="region of interest" description="Disordered" evidence="4">
    <location>
        <begin position="490"/>
        <end position="682"/>
    </location>
</feature>
<feature type="compositionally biased region" description="Polar residues" evidence="4">
    <location>
        <begin position="212"/>
        <end position="227"/>
    </location>
</feature>
<feature type="region of interest" description="Disordered" evidence="4">
    <location>
        <begin position="711"/>
        <end position="757"/>
    </location>
</feature>
<dbReference type="InterPro" id="IPR035441">
    <property type="entry name" value="TFIIS/LEDGF_dom_sf"/>
</dbReference>
<feature type="region of interest" description="Disordered" evidence="4">
    <location>
        <begin position="1279"/>
        <end position="1312"/>
    </location>
</feature>
<dbReference type="InterPro" id="IPR043151">
    <property type="entry name" value="BAH_sf"/>
</dbReference>
<comment type="subcellular location">
    <subcellularLocation>
        <location evidence="1 3">Nucleus</location>
    </subcellularLocation>
</comment>
<feature type="compositionally biased region" description="Polar residues" evidence="4">
    <location>
        <begin position="235"/>
        <end position="248"/>
    </location>
</feature>
<reference evidence="7 8" key="1">
    <citation type="submission" date="2024-11" db="EMBL/GenBank/DDBJ databases">
        <title>A near-complete genome assembly of Cinchona calisaya.</title>
        <authorList>
            <person name="Lian D.C."/>
            <person name="Zhao X.W."/>
            <person name="Wei L."/>
        </authorList>
    </citation>
    <scope>NUCLEOTIDE SEQUENCE [LARGE SCALE GENOMIC DNA]</scope>
    <source>
        <tissue evidence="7">Nenye</tissue>
    </source>
</reference>
<dbReference type="Gene3D" id="2.30.30.490">
    <property type="match status" value="1"/>
</dbReference>
<dbReference type="CDD" id="cd00183">
    <property type="entry name" value="TFIIS_I"/>
    <property type="match status" value="1"/>
</dbReference>
<evidence type="ECO:0000259" key="5">
    <source>
        <dbReference type="PROSITE" id="PS51038"/>
    </source>
</evidence>
<dbReference type="SUPFAM" id="SSF47676">
    <property type="entry name" value="Conserved domain common to transcription factors TFIIS, elongin A, CRSP70"/>
    <property type="match status" value="1"/>
</dbReference>
<dbReference type="Proteomes" id="UP001630127">
    <property type="component" value="Unassembled WGS sequence"/>
</dbReference>
<organism evidence="7 8">
    <name type="scientific">Cinchona calisaya</name>
    <dbReference type="NCBI Taxonomy" id="153742"/>
    <lineage>
        <taxon>Eukaryota</taxon>
        <taxon>Viridiplantae</taxon>
        <taxon>Streptophyta</taxon>
        <taxon>Embryophyta</taxon>
        <taxon>Tracheophyta</taxon>
        <taxon>Spermatophyta</taxon>
        <taxon>Magnoliopsida</taxon>
        <taxon>eudicotyledons</taxon>
        <taxon>Gunneridae</taxon>
        <taxon>Pentapetalae</taxon>
        <taxon>asterids</taxon>
        <taxon>lamiids</taxon>
        <taxon>Gentianales</taxon>
        <taxon>Rubiaceae</taxon>
        <taxon>Cinchonoideae</taxon>
        <taxon>Cinchoneae</taxon>
        <taxon>Cinchona</taxon>
    </lineage>
</organism>
<dbReference type="InterPro" id="IPR003617">
    <property type="entry name" value="TFIIS/CRSP70_N_sub"/>
</dbReference>
<dbReference type="Pfam" id="PF08711">
    <property type="entry name" value="Med26"/>
    <property type="match status" value="1"/>
</dbReference>
<dbReference type="PROSITE" id="PS51038">
    <property type="entry name" value="BAH"/>
    <property type="match status" value="1"/>
</dbReference>
<evidence type="ECO:0000256" key="3">
    <source>
        <dbReference type="PROSITE-ProRule" id="PRU00649"/>
    </source>
</evidence>
<feature type="compositionally biased region" description="Polar residues" evidence="4">
    <location>
        <begin position="1283"/>
        <end position="1294"/>
    </location>
</feature>
<evidence type="ECO:0000256" key="1">
    <source>
        <dbReference type="ARBA" id="ARBA00004123"/>
    </source>
</evidence>
<evidence type="ECO:0000313" key="8">
    <source>
        <dbReference type="Proteomes" id="UP001630127"/>
    </source>
</evidence>
<feature type="region of interest" description="Disordered" evidence="4">
    <location>
        <begin position="1236"/>
        <end position="1260"/>
    </location>
</feature>
<gene>
    <name evidence="7" type="ORF">ACH5RR_008879</name>
</gene>
<comment type="caution">
    <text evidence="7">The sequence shown here is derived from an EMBL/GenBank/DDBJ whole genome shotgun (WGS) entry which is preliminary data.</text>
</comment>
<feature type="compositionally biased region" description="Basic and acidic residues" evidence="4">
    <location>
        <begin position="724"/>
        <end position="740"/>
    </location>
</feature>
<evidence type="ECO:0000256" key="2">
    <source>
        <dbReference type="ARBA" id="ARBA00023242"/>
    </source>
</evidence>
<dbReference type="InterPro" id="IPR017923">
    <property type="entry name" value="TFIIS_N"/>
</dbReference>
<feature type="domain" description="BAH" evidence="5">
    <location>
        <begin position="69"/>
        <end position="184"/>
    </location>
</feature>
<protein>
    <submittedName>
        <fullName evidence="7">Uncharacterized protein</fullName>
    </submittedName>
</protein>
<dbReference type="EMBL" id="JBJUIK010000004">
    <property type="protein sequence ID" value="KAL3529557.1"/>
    <property type="molecule type" value="Genomic_DNA"/>
</dbReference>
<proteinExistence type="predicted"/>
<feature type="region of interest" description="Disordered" evidence="4">
    <location>
        <begin position="440"/>
        <end position="471"/>
    </location>
</feature>
<feature type="compositionally biased region" description="Low complexity" evidence="4">
    <location>
        <begin position="538"/>
        <end position="551"/>
    </location>
</feature>
<feature type="compositionally biased region" description="Basic and acidic residues" evidence="4">
    <location>
        <begin position="254"/>
        <end position="274"/>
    </location>
</feature>
<feature type="region of interest" description="Disordered" evidence="4">
    <location>
        <begin position="1357"/>
        <end position="1387"/>
    </location>
</feature>
<keyword evidence="2 3" id="KW-0539">Nucleus</keyword>
<feature type="region of interest" description="Disordered" evidence="4">
    <location>
        <begin position="1602"/>
        <end position="1627"/>
    </location>
</feature>
<dbReference type="Pfam" id="PF01426">
    <property type="entry name" value="BAH"/>
    <property type="match status" value="1"/>
</dbReference>
<dbReference type="PROSITE" id="PS51319">
    <property type="entry name" value="TFIIS_N"/>
    <property type="match status" value="1"/>
</dbReference>
<dbReference type="GO" id="GO:0005634">
    <property type="term" value="C:nucleus"/>
    <property type="evidence" value="ECO:0007669"/>
    <property type="project" value="UniProtKB-SubCell"/>
</dbReference>
<dbReference type="SMART" id="SM00509">
    <property type="entry name" value="TFS2N"/>
    <property type="match status" value="1"/>
</dbReference>
<feature type="compositionally biased region" description="Basic and acidic residues" evidence="4">
    <location>
        <begin position="284"/>
        <end position="295"/>
    </location>
</feature>
<accession>A0ABD3ACU5</accession>
<evidence type="ECO:0000256" key="4">
    <source>
        <dbReference type="SAM" id="MobiDB-lite"/>
    </source>
</evidence>
<feature type="compositionally biased region" description="Basic and acidic residues" evidence="4">
    <location>
        <begin position="670"/>
        <end position="682"/>
    </location>
</feature>
<sequence length="1627" mass="174413">MLWREQREGESHHRRIVVVWKSGCGGQHMRSVPLSTTRNSLTDGGGDSSGLVSTVITTTSTSSFCKDGRTISVGDSALFEPPQDSPPFIGIIRCLRSSKENNLQLGVNWLYRPAELKLGKGILLDAAPNEIFYSFHKDEIPAASLLHPCKVAFLPEGVDLPTGISSFVCRRVYDIDNKCLWWLTDQDYINERQEEVDKLLQKTRIEMDASFQPDNRSPKPTNNSGSILQFKPGSDNMQSSATSIPSQTKGKKRERGDQSSDPPVKRERSLKPDDGDSGLYKSESSLRSETAKMTEKGALVDSESVEKLVRLMQIDKEDKKMDLVSRSMLSGVIAATDKFDCLNLFVQLKGLLVFDEWLQDVHKGKIGDSDKSAEDFLLVLLRALDKLPVNLHALQICNIGRSVNHLRSHKNLEIQKKSRSLVDTWKKRVEAEMNIIDAKSGSTHAASWPSKSRLPEAHGGRSSGGSGDVSLKSSVTQLSASKIMSIKVSQEETAGKSVPSPGAIKSASSPAFGKESHPRITAGSAADVPLCMREEKSSSSSQSHNYSQSFSGKEDARSSAGSMNVSKILSGGSRHRKPVNGFPGTLASGNQKETGSSRNSAIHRNTAQDKYSQSVVTGEKGFEAPAVEGSTPKLIVKLPNRGRSPAQSVSGGSFEDPSVMSSRASSPVLSDKHEVSECNTKEKADACRANVITDVNAESWQSNDYKDLHMGCDDGAGSPAALPDEERSRTIEDGIKDPEVPKAASSSSGIDLKSEKLHDPSFSSMNALIESCVKYSEASTPLSLGDDVGMNLLASVAAGEMYKSDLLTPADSPQVCTPPLEDLSNGEDFKSKVSPAETLARDQCQPNDVVDGDDVKQGRSPASSWSKDGACLSKQVSVSSTGDRKAAPAASEEILQATTVRVTEMNEKSDDILVSGSFSPTMKAAKDRDGNPRKQFCEEKDIEVKLSILSIKEDIKHKVEIPSNLTMERDCTKGVNEGSNTNILTEQKPAVIAEGKELPATGSVQDLAPENVDENKVREADENHGGGCVNQSEGAPMDPKTNVISSPEEQSVDGLCSDAADQKSDCSKANSEKKEVAEPDSFGLCAQKEELQSEEVVRDMDFRESKKSDAEAAGVEDRGSPVVGSTSLTAACVPDADSKMNFDLNEGLVGEDGKYGEHINLPSSGCLSTVHVVNPLSTTVSLLSSSIPASITVAAAAKGAFVPPVDLLRNKGELGWKGSAATSAFRPAEPRKVLQLPLGSGNVCPPDDSSSKPSRPPLDIDLNVPDDRVLEDMACRDSGAEIGSTQDHVSNLGRSRNEHTGSAAGRSSGGLDLDLNRVDDANDITQYSTSTCHRLEAPIVPFKSLPSSSLQNTEVKRDFDLNNGPGFDDGAAEQSSLTQNSRGSTHSVHSLPALAGFRSNNLEAGNFSAWFPPGTSYSSIAIPSTLPDRGEQPFPIIPPGAPQRILGPPGGTLFNPDVYRGSVLSSSPAVPFPPSPFPYQMFPFGTSLPLPSATFSVGSNSFMDSTSGGRIFTPPVNSQFLGPVAAVSSQYPRPYMVSLSDGSNNGGVESNRKWSRQGLDLNAGPGVFDIEGREESLAQRQLAVGSSQALVEEQTRMFQLSGGVLKRKEPEGGRDSESFRYKQSSWQ</sequence>
<feature type="compositionally biased region" description="Polar residues" evidence="4">
    <location>
        <begin position="659"/>
        <end position="668"/>
    </location>
</feature>
<feature type="compositionally biased region" description="Polar residues" evidence="4">
    <location>
        <begin position="1373"/>
        <end position="1387"/>
    </location>
</feature>
<feature type="region of interest" description="Disordered" evidence="4">
    <location>
        <begin position="813"/>
        <end position="867"/>
    </location>
</feature>